<reference evidence="1" key="2">
    <citation type="submission" date="2017-10" db="EMBL/GenBank/DDBJ databases">
        <title>Ladona fulva Genome sequencing and assembly.</title>
        <authorList>
            <person name="Murali S."/>
            <person name="Richards S."/>
            <person name="Bandaranaike D."/>
            <person name="Bellair M."/>
            <person name="Blankenburg K."/>
            <person name="Chao H."/>
            <person name="Dinh H."/>
            <person name="Doddapaneni H."/>
            <person name="Dugan-Rocha S."/>
            <person name="Elkadiri S."/>
            <person name="Gnanaolivu R."/>
            <person name="Hernandez B."/>
            <person name="Skinner E."/>
            <person name="Javaid M."/>
            <person name="Lee S."/>
            <person name="Li M."/>
            <person name="Ming W."/>
            <person name="Munidasa M."/>
            <person name="Muniz J."/>
            <person name="Nguyen L."/>
            <person name="Hughes D."/>
            <person name="Osuji N."/>
            <person name="Pu L.-L."/>
            <person name="Puazo M."/>
            <person name="Qu C."/>
            <person name="Quiroz J."/>
            <person name="Raj R."/>
            <person name="Weissenberger G."/>
            <person name="Xin Y."/>
            <person name="Zou X."/>
            <person name="Han Y."/>
            <person name="Worley K."/>
            <person name="Muzny D."/>
            <person name="Gibbs R."/>
        </authorList>
    </citation>
    <scope>NUCLEOTIDE SEQUENCE</scope>
    <source>
        <strain evidence="1">Sampled in the wild</strain>
    </source>
</reference>
<evidence type="ECO:0000313" key="1">
    <source>
        <dbReference type="EMBL" id="KAG8235124.1"/>
    </source>
</evidence>
<sequence>MHNHGISIFSGYIRPLHMTSGRKIPRMLLGSYRQHNMFLKLLKFLHPCLNFTMEIGENNSINFLDITKSITDENQHSKYTRSSSIPTRRIKTLTVYTNATPQQGAIMIPEWNREFIHVFETERRLHGPDGPYWFEESMGPSYRHMETIPRLFQEDSLPGPSTSLLNVPQSFGGLTGLLSEWHMHHKQGESP</sequence>
<gene>
    <name evidence="1" type="ORF">J437_LFUL014387</name>
</gene>
<organism evidence="1 2">
    <name type="scientific">Ladona fulva</name>
    <name type="common">Scarce chaser dragonfly</name>
    <name type="synonym">Libellula fulva</name>
    <dbReference type="NCBI Taxonomy" id="123851"/>
    <lineage>
        <taxon>Eukaryota</taxon>
        <taxon>Metazoa</taxon>
        <taxon>Ecdysozoa</taxon>
        <taxon>Arthropoda</taxon>
        <taxon>Hexapoda</taxon>
        <taxon>Insecta</taxon>
        <taxon>Pterygota</taxon>
        <taxon>Palaeoptera</taxon>
        <taxon>Odonata</taxon>
        <taxon>Epiprocta</taxon>
        <taxon>Anisoptera</taxon>
        <taxon>Libelluloidea</taxon>
        <taxon>Libellulidae</taxon>
        <taxon>Ladona</taxon>
    </lineage>
</organism>
<accession>A0A8K0KJ02</accession>
<proteinExistence type="predicted"/>
<name>A0A8K0KJ02_LADFU</name>
<dbReference type="AlphaFoldDB" id="A0A8K0KJ02"/>
<reference evidence="1" key="1">
    <citation type="submission" date="2013-04" db="EMBL/GenBank/DDBJ databases">
        <authorList>
            <person name="Qu J."/>
            <person name="Murali S.C."/>
            <person name="Bandaranaike D."/>
            <person name="Bellair M."/>
            <person name="Blankenburg K."/>
            <person name="Chao H."/>
            <person name="Dinh H."/>
            <person name="Doddapaneni H."/>
            <person name="Downs B."/>
            <person name="Dugan-Rocha S."/>
            <person name="Elkadiri S."/>
            <person name="Gnanaolivu R.D."/>
            <person name="Hernandez B."/>
            <person name="Javaid M."/>
            <person name="Jayaseelan J.C."/>
            <person name="Lee S."/>
            <person name="Li M."/>
            <person name="Ming W."/>
            <person name="Munidasa M."/>
            <person name="Muniz J."/>
            <person name="Nguyen L."/>
            <person name="Ongeri F."/>
            <person name="Osuji N."/>
            <person name="Pu L.-L."/>
            <person name="Puazo M."/>
            <person name="Qu C."/>
            <person name="Quiroz J."/>
            <person name="Raj R."/>
            <person name="Weissenberger G."/>
            <person name="Xin Y."/>
            <person name="Zou X."/>
            <person name="Han Y."/>
            <person name="Richards S."/>
            <person name="Worley K."/>
            <person name="Muzny D."/>
            <person name="Gibbs R."/>
        </authorList>
    </citation>
    <scope>NUCLEOTIDE SEQUENCE</scope>
    <source>
        <strain evidence="1">Sampled in the wild</strain>
    </source>
</reference>
<protein>
    <submittedName>
        <fullName evidence="1">Uncharacterized protein</fullName>
    </submittedName>
</protein>
<keyword evidence="2" id="KW-1185">Reference proteome</keyword>
<dbReference type="EMBL" id="KZ308880">
    <property type="protein sequence ID" value="KAG8235124.1"/>
    <property type="molecule type" value="Genomic_DNA"/>
</dbReference>
<dbReference type="Proteomes" id="UP000792457">
    <property type="component" value="Unassembled WGS sequence"/>
</dbReference>
<comment type="caution">
    <text evidence="1">The sequence shown here is derived from an EMBL/GenBank/DDBJ whole genome shotgun (WGS) entry which is preliminary data.</text>
</comment>
<evidence type="ECO:0000313" key="2">
    <source>
        <dbReference type="Proteomes" id="UP000792457"/>
    </source>
</evidence>